<dbReference type="STRING" id="565033.GACE_0586"/>
<dbReference type="eggNOG" id="arCOG01680">
    <property type="taxonomic scope" value="Archaea"/>
</dbReference>
<evidence type="ECO:0000313" key="3">
    <source>
        <dbReference type="Proteomes" id="UP000030624"/>
    </source>
</evidence>
<organism evidence="2 3">
    <name type="scientific">Geoglobus acetivorans</name>
    <dbReference type="NCBI Taxonomy" id="565033"/>
    <lineage>
        <taxon>Archaea</taxon>
        <taxon>Methanobacteriati</taxon>
        <taxon>Methanobacteriota</taxon>
        <taxon>Archaeoglobi</taxon>
        <taxon>Archaeoglobales</taxon>
        <taxon>Archaeoglobaceae</taxon>
        <taxon>Geoglobus</taxon>
    </lineage>
</organism>
<dbReference type="InterPro" id="IPR036390">
    <property type="entry name" value="WH_DNA-bd_sf"/>
</dbReference>
<gene>
    <name evidence="2" type="ORF">GACE_0586</name>
</gene>
<dbReference type="InterPro" id="IPR001845">
    <property type="entry name" value="HTH_ArsR_DNA-bd_dom"/>
</dbReference>
<accession>A0A0A7GCP5</accession>
<evidence type="ECO:0000313" key="2">
    <source>
        <dbReference type="EMBL" id="AIY89638.1"/>
    </source>
</evidence>
<reference evidence="2 3" key="1">
    <citation type="journal article" date="2015" name="Appl. Environ. Microbiol.">
        <title>The Geoglobus acetivorans genome: Fe(III) reduction, acetate utilization, autotrophic growth, and degradation of aromatic compounds in a hyperthermophilic archaeon.</title>
        <authorList>
            <person name="Mardanov A.V."/>
            <person name="Slododkina G.B."/>
            <person name="Slobodkin A.I."/>
            <person name="Beletsky A.V."/>
            <person name="Gavrilov S.N."/>
            <person name="Kublanov I.V."/>
            <person name="Bonch-Osmolovskaya E.A."/>
            <person name="Skryabin K.G."/>
            <person name="Ravin N.V."/>
        </authorList>
    </citation>
    <scope>NUCLEOTIDE SEQUENCE [LARGE SCALE GENOMIC DNA]</scope>
    <source>
        <strain evidence="2 3">SBH6</strain>
    </source>
</reference>
<dbReference type="AlphaFoldDB" id="A0A0A7GCP5"/>
<name>A0A0A7GCP5_GEOAI</name>
<dbReference type="Gene3D" id="1.10.10.10">
    <property type="entry name" value="Winged helix-like DNA-binding domain superfamily/Winged helix DNA-binding domain"/>
    <property type="match status" value="1"/>
</dbReference>
<dbReference type="Pfam" id="PF01022">
    <property type="entry name" value="HTH_5"/>
    <property type="match status" value="1"/>
</dbReference>
<dbReference type="Proteomes" id="UP000030624">
    <property type="component" value="Chromosome"/>
</dbReference>
<dbReference type="RefSeq" id="WP_048091028.1">
    <property type="nucleotide sequence ID" value="NZ_CP009552.1"/>
</dbReference>
<dbReference type="InterPro" id="IPR036388">
    <property type="entry name" value="WH-like_DNA-bd_sf"/>
</dbReference>
<proteinExistence type="predicted"/>
<feature type="domain" description="HTH arsR-type" evidence="1">
    <location>
        <begin position="28"/>
        <end position="67"/>
    </location>
</feature>
<dbReference type="CDD" id="cd00090">
    <property type="entry name" value="HTH_ARSR"/>
    <property type="match status" value="1"/>
</dbReference>
<dbReference type="EMBL" id="CP009552">
    <property type="protein sequence ID" value="AIY89638.1"/>
    <property type="molecule type" value="Genomic_DNA"/>
</dbReference>
<dbReference type="HOGENOM" id="CLU_183476_0_0_2"/>
<evidence type="ECO:0000259" key="1">
    <source>
        <dbReference type="Pfam" id="PF01022"/>
    </source>
</evidence>
<dbReference type="GeneID" id="24797187"/>
<protein>
    <submittedName>
        <fullName evidence="2">Arsenical resistance operon repressor</fullName>
    </submittedName>
</protein>
<dbReference type="KEGG" id="gac:GACE_0586"/>
<dbReference type="GO" id="GO:0003700">
    <property type="term" value="F:DNA-binding transcription factor activity"/>
    <property type="evidence" value="ECO:0007669"/>
    <property type="project" value="InterPro"/>
</dbReference>
<dbReference type="SUPFAM" id="SSF46785">
    <property type="entry name" value="Winged helix' DNA-binding domain"/>
    <property type="match status" value="1"/>
</dbReference>
<sequence length="96" mass="11322">MKFEEWTKSEDPEKAEELRRRFKMAINNPIRRKILAELYGGSRRVHELADKLGVEEKLLKYHLDILTKGSCIEFREGRIHLTEEGRVLTELILSRG</sequence>
<dbReference type="InterPro" id="IPR011991">
    <property type="entry name" value="ArsR-like_HTH"/>
</dbReference>